<sequence length="135" mass="14522">MAILKPQAAAWAQPVPTGFVKVAETTTATEGAHIGLEDDVPVGWQCLHVKGRIPQAPWQIKPGCNLCRIRPDCRANIPMSAGAIPDVEELLNDGDSSTRDRRPIMLLLAMVALSRPGAERAERAERHRKAALGGA</sequence>
<protein>
    <submittedName>
        <fullName evidence="1">Uncharacterized protein</fullName>
    </submittedName>
</protein>
<keyword evidence="3" id="KW-1185">Reference proteome</keyword>
<name>A0A9P1GRE9_9DINO</name>
<dbReference type="EMBL" id="CAMXCT020006753">
    <property type="protein sequence ID" value="CAL1172850.1"/>
    <property type="molecule type" value="Genomic_DNA"/>
</dbReference>
<gene>
    <name evidence="1" type="ORF">C1SCF055_LOCUS43972</name>
</gene>
<dbReference type="Proteomes" id="UP001152797">
    <property type="component" value="Unassembled WGS sequence"/>
</dbReference>
<dbReference type="EMBL" id="CAMXCT010006753">
    <property type="protein sequence ID" value="CAI4019475.1"/>
    <property type="molecule type" value="Genomic_DNA"/>
</dbReference>
<evidence type="ECO:0000313" key="2">
    <source>
        <dbReference type="EMBL" id="CAL4806787.1"/>
    </source>
</evidence>
<organism evidence="1">
    <name type="scientific">Cladocopium goreaui</name>
    <dbReference type="NCBI Taxonomy" id="2562237"/>
    <lineage>
        <taxon>Eukaryota</taxon>
        <taxon>Sar</taxon>
        <taxon>Alveolata</taxon>
        <taxon>Dinophyceae</taxon>
        <taxon>Suessiales</taxon>
        <taxon>Symbiodiniaceae</taxon>
        <taxon>Cladocopium</taxon>
    </lineage>
</organism>
<proteinExistence type="predicted"/>
<comment type="caution">
    <text evidence="1">The sequence shown here is derived from an EMBL/GenBank/DDBJ whole genome shotgun (WGS) entry which is preliminary data.</text>
</comment>
<accession>A0A9P1GRE9</accession>
<evidence type="ECO:0000313" key="3">
    <source>
        <dbReference type="Proteomes" id="UP001152797"/>
    </source>
</evidence>
<evidence type="ECO:0000313" key="1">
    <source>
        <dbReference type="EMBL" id="CAI4019475.1"/>
    </source>
</evidence>
<dbReference type="AlphaFoldDB" id="A0A9P1GRE9"/>
<reference evidence="2 3" key="2">
    <citation type="submission" date="2024-05" db="EMBL/GenBank/DDBJ databases">
        <authorList>
            <person name="Chen Y."/>
            <person name="Shah S."/>
            <person name="Dougan E. K."/>
            <person name="Thang M."/>
            <person name="Chan C."/>
        </authorList>
    </citation>
    <scope>NUCLEOTIDE SEQUENCE [LARGE SCALE GENOMIC DNA]</scope>
</reference>
<dbReference type="EMBL" id="CAMXCT030006753">
    <property type="protein sequence ID" value="CAL4806787.1"/>
    <property type="molecule type" value="Genomic_DNA"/>
</dbReference>
<reference evidence="1" key="1">
    <citation type="submission" date="2022-10" db="EMBL/GenBank/DDBJ databases">
        <authorList>
            <person name="Chen Y."/>
            <person name="Dougan E. K."/>
            <person name="Chan C."/>
            <person name="Rhodes N."/>
            <person name="Thang M."/>
        </authorList>
    </citation>
    <scope>NUCLEOTIDE SEQUENCE</scope>
</reference>